<evidence type="ECO:0000313" key="4">
    <source>
        <dbReference type="Proteomes" id="UP000664417"/>
    </source>
</evidence>
<name>A0A8J7QJJ3_9BACT</name>
<comment type="similarity">
    <text evidence="1">Belongs to the GSP E family.</text>
</comment>
<dbReference type="GO" id="GO:0016887">
    <property type="term" value="F:ATP hydrolysis activity"/>
    <property type="evidence" value="ECO:0007669"/>
    <property type="project" value="InterPro"/>
</dbReference>
<dbReference type="PANTHER" id="PTHR30486:SF16">
    <property type="entry name" value="TWITCHING MOTILITY PROTEIN PILT"/>
    <property type="match status" value="1"/>
</dbReference>
<dbReference type="RefSeq" id="WP_207862001.1">
    <property type="nucleotide sequence ID" value="NZ_JAFREP010000030.1"/>
</dbReference>
<dbReference type="Gene3D" id="3.40.50.300">
    <property type="entry name" value="P-loop containing nucleotide triphosphate hydrolases"/>
    <property type="match status" value="1"/>
</dbReference>
<comment type="caution">
    <text evidence="3">The sequence shown here is derived from an EMBL/GenBank/DDBJ whole genome shotgun (WGS) entry which is preliminary data.</text>
</comment>
<dbReference type="InterPro" id="IPR001482">
    <property type="entry name" value="T2SS/T4SS_dom"/>
</dbReference>
<dbReference type="NCBIfam" id="TIGR01420">
    <property type="entry name" value="pilT_fam"/>
    <property type="match status" value="1"/>
</dbReference>
<dbReference type="EMBL" id="JAFREP010000030">
    <property type="protein sequence ID" value="MBO1322031.1"/>
    <property type="molecule type" value="Genomic_DNA"/>
</dbReference>
<dbReference type="SUPFAM" id="SSF52540">
    <property type="entry name" value="P-loop containing nucleoside triphosphate hydrolases"/>
    <property type="match status" value="1"/>
</dbReference>
<reference evidence="3" key="1">
    <citation type="submission" date="2021-03" db="EMBL/GenBank/DDBJ databases">
        <authorList>
            <person name="Wang G."/>
        </authorList>
    </citation>
    <scope>NUCLEOTIDE SEQUENCE</scope>
    <source>
        <strain evidence="3">KCTC 12899</strain>
    </source>
</reference>
<dbReference type="InterPro" id="IPR050921">
    <property type="entry name" value="T4SS_GSP_E_ATPase"/>
</dbReference>
<organism evidence="3 4">
    <name type="scientific">Acanthopleuribacter pedis</name>
    <dbReference type="NCBI Taxonomy" id="442870"/>
    <lineage>
        <taxon>Bacteria</taxon>
        <taxon>Pseudomonadati</taxon>
        <taxon>Acidobacteriota</taxon>
        <taxon>Holophagae</taxon>
        <taxon>Acanthopleuribacterales</taxon>
        <taxon>Acanthopleuribacteraceae</taxon>
        <taxon>Acanthopleuribacter</taxon>
    </lineage>
</organism>
<evidence type="ECO:0000259" key="2">
    <source>
        <dbReference type="Pfam" id="PF00437"/>
    </source>
</evidence>
<dbReference type="Proteomes" id="UP000664417">
    <property type="component" value="Unassembled WGS sequence"/>
</dbReference>
<gene>
    <name evidence="3" type="ORF">J3U88_26380</name>
</gene>
<proteinExistence type="inferred from homology"/>
<feature type="domain" description="Bacterial type II secretion system protein E" evidence="2">
    <location>
        <begin position="90"/>
        <end position="283"/>
    </location>
</feature>
<dbReference type="CDD" id="cd01131">
    <property type="entry name" value="PilT"/>
    <property type="match status" value="1"/>
</dbReference>
<sequence>MLRKKDTDRILMTMLRSQKGTSDLNFTPGKPLQVESSGALVPVALEPPLEKLTPYQTEMLALAVIGKDPGQFDTLVRSGSADCAYEVPGECRFRVNVFQTKQTYSLVLRKLETKILTLDDLGLPAIFKDIAAEKNGLVLVTGSTGSGKSTTLAAVLNEMNETRPIHILTIEDPIEYVHPHKKATFNQRELGSDFDTFHSSLRAALRQAPKVILIGEMRDRETVDIGLAAASTGHLVLSTLHSIDCGQTINRIVGMFDKEEEDQIRGRLNECLRYVINQRLLPRKGGGRVASQEIMGVNLRVKDMVLNGETEQKTFYEVMSVSRNRGWQTHDQAIADLYEQDKVTEETAVAYCSNRPVLSRMIDRMKQERGIKDEDALELTLDNSAAELGKLIKRIWPGSGDEFPVRHEVQSQGSWVIYEPRAEGSGSQVDLVFPIKLLGELKGLPVNNPKGEVIASGTTSGGNEPLVDYKLSALKEITLGGADMTAALKDLLPPFFPPAFKLANIKFTEGKKRALQEIAENGKFQHVNALEAIASKAVDQNEIAAIENVIKTIKERGV</sequence>
<dbReference type="PANTHER" id="PTHR30486">
    <property type="entry name" value="TWITCHING MOTILITY PROTEIN PILT"/>
    <property type="match status" value="1"/>
</dbReference>
<dbReference type="AlphaFoldDB" id="A0A8J7QJJ3"/>
<evidence type="ECO:0000256" key="1">
    <source>
        <dbReference type="ARBA" id="ARBA00006611"/>
    </source>
</evidence>
<evidence type="ECO:0000313" key="3">
    <source>
        <dbReference type="EMBL" id="MBO1322031.1"/>
    </source>
</evidence>
<keyword evidence="4" id="KW-1185">Reference proteome</keyword>
<dbReference type="InterPro" id="IPR006321">
    <property type="entry name" value="PilT/PilU"/>
</dbReference>
<protein>
    <submittedName>
        <fullName evidence="3">PilT/PilU family type 4a pilus ATPase</fullName>
    </submittedName>
</protein>
<accession>A0A8J7QJJ3</accession>
<dbReference type="Gene3D" id="3.30.450.90">
    <property type="match status" value="1"/>
</dbReference>
<dbReference type="GO" id="GO:0005524">
    <property type="term" value="F:ATP binding"/>
    <property type="evidence" value="ECO:0007669"/>
    <property type="project" value="InterPro"/>
</dbReference>
<dbReference type="Pfam" id="PF00437">
    <property type="entry name" value="T2SSE"/>
    <property type="match status" value="1"/>
</dbReference>
<dbReference type="InterPro" id="IPR027417">
    <property type="entry name" value="P-loop_NTPase"/>
</dbReference>